<evidence type="ECO:0000256" key="1">
    <source>
        <dbReference type="SAM" id="SignalP"/>
    </source>
</evidence>
<sequence length="103" mass="11598">MSSLLLLIAISVPTVLRAPKLSLSSGTKSQKILTKGKFWSKRTPRHYHKGTSRSFIEQHQNDTVRKVQHYQGGHFRVTGERRCPGMAANPSIPLLGWALDPHR</sequence>
<keyword evidence="1" id="KW-0732">Signal</keyword>
<name>A0AAE1FK60_PETCI</name>
<dbReference type="Proteomes" id="UP001286313">
    <property type="component" value="Unassembled WGS sequence"/>
</dbReference>
<accession>A0AAE1FK60</accession>
<reference evidence="2" key="1">
    <citation type="submission" date="2023-10" db="EMBL/GenBank/DDBJ databases">
        <title>Genome assemblies of two species of porcelain crab, Petrolisthes cinctipes and Petrolisthes manimaculis (Anomura: Porcellanidae).</title>
        <authorList>
            <person name="Angst P."/>
        </authorList>
    </citation>
    <scope>NUCLEOTIDE SEQUENCE</scope>
    <source>
        <strain evidence="2">PB745_01</strain>
        <tissue evidence="2">Gill</tissue>
    </source>
</reference>
<protein>
    <recommendedName>
        <fullName evidence="4">Secreted protein</fullName>
    </recommendedName>
</protein>
<dbReference type="EMBL" id="JAWQEG010001936">
    <property type="protein sequence ID" value="KAK3875654.1"/>
    <property type="molecule type" value="Genomic_DNA"/>
</dbReference>
<evidence type="ECO:0008006" key="4">
    <source>
        <dbReference type="Google" id="ProtNLM"/>
    </source>
</evidence>
<proteinExistence type="predicted"/>
<evidence type="ECO:0000313" key="2">
    <source>
        <dbReference type="EMBL" id="KAK3875654.1"/>
    </source>
</evidence>
<comment type="caution">
    <text evidence="2">The sequence shown here is derived from an EMBL/GenBank/DDBJ whole genome shotgun (WGS) entry which is preliminary data.</text>
</comment>
<organism evidence="2 3">
    <name type="scientific">Petrolisthes cinctipes</name>
    <name type="common">Flat porcelain crab</name>
    <dbReference type="NCBI Taxonomy" id="88211"/>
    <lineage>
        <taxon>Eukaryota</taxon>
        <taxon>Metazoa</taxon>
        <taxon>Ecdysozoa</taxon>
        <taxon>Arthropoda</taxon>
        <taxon>Crustacea</taxon>
        <taxon>Multicrustacea</taxon>
        <taxon>Malacostraca</taxon>
        <taxon>Eumalacostraca</taxon>
        <taxon>Eucarida</taxon>
        <taxon>Decapoda</taxon>
        <taxon>Pleocyemata</taxon>
        <taxon>Anomura</taxon>
        <taxon>Galatheoidea</taxon>
        <taxon>Porcellanidae</taxon>
        <taxon>Petrolisthes</taxon>
    </lineage>
</organism>
<evidence type="ECO:0000313" key="3">
    <source>
        <dbReference type="Proteomes" id="UP001286313"/>
    </source>
</evidence>
<gene>
    <name evidence="2" type="ORF">Pcinc_019484</name>
</gene>
<keyword evidence="3" id="KW-1185">Reference proteome</keyword>
<feature type="chain" id="PRO_5042261669" description="Secreted protein" evidence="1">
    <location>
        <begin position="18"/>
        <end position="103"/>
    </location>
</feature>
<dbReference type="AlphaFoldDB" id="A0AAE1FK60"/>
<feature type="signal peptide" evidence="1">
    <location>
        <begin position="1"/>
        <end position="17"/>
    </location>
</feature>